<evidence type="ECO:0000313" key="6">
    <source>
        <dbReference type="Proteomes" id="UP000785679"/>
    </source>
</evidence>
<dbReference type="PROSITE" id="PS00211">
    <property type="entry name" value="ABC_TRANSPORTER_1"/>
    <property type="match status" value="2"/>
</dbReference>
<gene>
    <name evidence="5" type="ORF">FGO68_gene10327</name>
</gene>
<dbReference type="SMART" id="SM00382">
    <property type="entry name" value="AAA"/>
    <property type="match status" value="2"/>
</dbReference>
<name>A0A8J8NY58_HALGN</name>
<feature type="domain" description="ABC transporter" evidence="4">
    <location>
        <begin position="363"/>
        <end position="571"/>
    </location>
</feature>
<dbReference type="InterPro" id="IPR017871">
    <property type="entry name" value="ABC_transporter-like_CS"/>
</dbReference>
<dbReference type="InterPro" id="IPR003439">
    <property type="entry name" value="ABC_transporter-like_ATP-bd"/>
</dbReference>
<dbReference type="FunFam" id="3.40.50.300:FF:000011">
    <property type="entry name" value="Putative ABC transporter ATP-binding component"/>
    <property type="match status" value="1"/>
</dbReference>
<evidence type="ECO:0000256" key="3">
    <source>
        <dbReference type="ARBA" id="ARBA00022840"/>
    </source>
</evidence>
<keyword evidence="1" id="KW-0677">Repeat</keyword>
<sequence length="572" mass="65328">MSYTDEEERQQDALDKKIEEFIQHKKRIPPPQVLHDKPDPFKADILINNLTLIIGGKTLLDQAQLKLVQGRKYGLVGRNGIGKTTLINAITRKEIEKFPQNVHILQVEQEAEADDRTVLEHVLGCDVQREGLLKEQAEIQERADKGLEEADEKEANTKRLTQIFTDLVRIEADKAESKAIKILTGLGFNQSDLVIPSKNFSGGWRMRIAIAKVIFCEPEILLLDEPTNHLDLNALIWLEDYIKQLAITVVIVSHARDFLNTTCEEIIYFFNCKLTYYKGNFDNFERVKNEKNKLQKRQKESQDKKVEHIQKFIDKFRFNAKRASLVQSRIKSINKMDLIEDVIYDPTCVFIFPNPEKMSPPMLRLDEANIGYSNGKIILEKVNINVDLETRICLVGPNGAGKSTLLKALMGELTVLEGHSFIHNRVRIGTFNQHHIDGLDMRLSAVEQMMTEYPNVHSEKIRNHLGSFGISGNLALRPMYLLSGGQKSRVAFAMVTWPKPHILLLDEPTNHLDFDAINALIVALNNFEGGIIVVSHDQYFLSNVCDRMYVVKNKKVKLFEGGIEDYRKSLLK</sequence>
<dbReference type="InterPro" id="IPR050611">
    <property type="entry name" value="ABCF"/>
</dbReference>
<feature type="domain" description="ABC transporter" evidence="4">
    <location>
        <begin position="45"/>
        <end position="296"/>
    </location>
</feature>
<evidence type="ECO:0000256" key="1">
    <source>
        <dbReference type="ARBA" id="ARBA00022737"/>
    </source>
</evidence>
<keyword evidence="6" id="KW-1185">Reference proteome</keyword>
<dbReference type="CDD" id="cd03221">
    <property type="entry name" value="ABCF_EF-3"/>
    <property type="match status" value="2"/>
</dbReference>
<protein>
    <recommendedName>
        <fullName evidence="4">ABC transporter domain-containing protein</fullName>
    </recommendedName>
</protein>
<dbReference type="SUPFAM" id="SSF52540">
    <property type="entry name" value="P-loop containing nucleoside triphosphate hydrolases"/>
    <property type="match status" value="2"/>
</dbReference>
<evidence type="ECO:0000256" key="2">
    <source>
        <dbReference type="ARBA" id="ARBA00022741"/>
    </source>
</evidence>
<dbReference type="InterPro" id="IPR032781">
    <property type="entry name" value="ABC_tran_Xtn"/>
</dbReference>
<dbReference type="InterPro" id="IPR003593">
    <property type="entry name" value="AAA+_ATPase"/>
</dbReference>
<dbReference type="PROSITE" id="PS50893">
    <property type="entry name" value="ABC_TRANSPORTER_2"/>
    <property type="match status" value="2"/>
</dbReference>
<dbReference type="Pfam" id="PF12848">
    <property type="entry name" value="ABC_tran_Xtn"/>
    <property type="match status" value="1"/>
</dbReference>
<keyword evidence="2" id="KW-0547">Nucleotide-binding</keyword>
<dbReference type="Pfam" id="PF00005">
    <property type="entry name" value="ABC_tran"/>
    <property type="match status" value="2"/>
</dbReference>
<dbReference type="FunFam" id="3.40.50.300:FF:000104">
    <property type="entry name" value="ATP-binding cassette sub-family F member 3"/>
    <property type="match status" value="1"/>
</dbReference>
<comment type="caution">
    <text evidence="5">The sequence shown here is derived from an EMBL/GenBank/DDBJ whole genome shotgun (WGS) entry which is preliminary data.</text>
</comment>
<dbReference type="Proteomes" id="UP000785679">
    <property type="component" value="Unassembled WGS sequence"/>
</dbReference>
<dbReference type="Gene3D" id="3.40.50.300">
    <property type="entry name" value="P-loop containing nucleotide triphosphate hydrolases"/>
    <property type="match status" value="2"/>
</dbReference>
<dbReference type="EMBL" id="RRYP01004903">
    <property type="protein sequence ID" value="TNV82485.1"/>
    <property type="molecule type" value="Genomic_DNA"/>
</dbReference>
<dbReference type="PANTHER" id="PTHR19211">
    <property type="entry name" value="ATP-BINDING TRANSPORT PROTEIN-RELATED"/>
    <property type="match status" value="1"/>
</dbReference>
<dbReference type="OrthoDB" id="2110130at2759"/>
<dbReference type="GO" id="GO:0005524">
    <property type="term" value="F:ATP binding"/>
    <property type="evidence" value="ECO:0007669"/>
    <property type="project" value="UniProtKB-KW"/>
</dbReference>
<dbReference type="AlphaFoldDB" id="A0A8J8NY58"/>
<dbReference type="PANTHER" id="PTHR19211:SF117">
    <property type="entry name" value="ATP-BINDING CASSETTE SUB-FAMILY F MEMBER 3"/>
    <property type="match status" value="1"/>
</dbReference>
<proteinExistence type="predicted"/>
<accession>A0A8J8NY58</accession>
<dbReference type="GO" id="GO:0016887">
    <property type="term" value="F:ATP hydrolysis activity"/>
    <property type="evidence" value="ECO:0007669"/>
    <property type="project" value="InterPro"/>
</dbReference>
<evidence type="ECO:0000259" key="4">
    <source>
        <dbReference type="PROSITE" id="PS50893"/>
    </source>
</evidence>
<organism evidence="5 6">
    <name type="scientific">Halteria grandinella</name>
    <dbReference type="NCBI Taxonomy" id="5974"/>
    <lineage>
        <taxon>Eukaryota</taxon>
        <taxon>Sar</taxon>
        <taxon>Alveolata</taxon>
        <taxon>Ciliophora</taxon>
        <taxon>Intramacronucleata</taxon>
        <taxon>Spirotrichea</taxon>
        <taxon>Stichotrichia</taxon>
        <taxon>Sporadotrichida</taxon>
        <taxon>Halteriidae</taxon>
        <taxon>Halteria</taxon>
    </lineage>
</organism>
<dbReference type="InterPro" id="IPR027417">
    <property type="entry name" value="P-loop_NTPase"/>
</dbReference>
<reference evidence="5" key="1">
    <citation type="submission" date="2019-06" db="EMBL/GenBank/DDBJ databases">
        <authorList>
            <person name="Zheng W."/>
        </authorList>
    </citation>
    <scope>NUCLEOTIDE SEQUENCE</scope>
    <source>
        <strain evidence="5">QDHG01</strain>
    </source>
</reference>
<evidence type="ECO:0000313" key="5">
    <source>
        <dbReference type="EMBL" id="TNV82485.1"/>
    </source>
</evidence>
<keyword evidence="3" id="KW-0067">ATP-binding</keyword>